<sequence>MDRTKIRRPRLFTWYRVLPLAAVLIMGLVAFCYSFAPGLLFKSLYPFSYEEEIVASATRHGVDPYLVAAVIRTESSWDASAVSSKGACGLMQLMPETASDMVAKGFVDGEAYDASNLTDPATNIEFGCAYLSYLITYFKGETDRAIAAYNAGMGNVDQWLGEHTVLHNAITFPETQTYLARVNNARERYRQIYPNAFV</sequence>
<feature type="transmembrane region" description="Helical" evidence="2">
    <location>
        <begin position="12"/>
        <end position="36"/>
    </location>
</feature>
<name>A0ABS7MM00_9ACTN</name>
<feature type="domain" description="Transglycosylase SLT" evidence="3">
    <location>
        <begin position="55"/>
        <end position="162"/>
    </location>
</feature>
<dbReference type="EMBL" id="JAIMFO010000009">
    <property type="protein sequence ID" value="MBY4798302.1"/>
    <property type="molecule type" value="Genomic_DNA"/>
</dbReference>
<evidence type="ECO:0000256" key="1">
    <source>
        <dbReference type="ARBA" id="ARBA00007734"/>
    </source>
</evidence>
<proteinExistence type="inferred from homology"/>
<gene>
    <name evidence="4" type="ORF">K6V98_08080</name>
</gene>
<dbReference type="SUPFAM" id="SSF53955">
    <property type="entry name" value="Lysozyme-like"/>
    <property type="match status" value="1"/>
</dbReference>
<protein>
    <submittedName>
        <fullName evidence="4">Lytic transglycosylase domain-containing protein</fullName>
    </submittedName>
</protein>
<evidence type="ECO:0000259" key="3">
    <source>
        <dbReference type="Pfam" id="PF01464"/>
    </source>
</evidence>
<reference evidence="4 5" key="1">
    <citation type="submission" date="2021-08" db="EMBL/GenBank/DDBJ databases">
        <title>Collinsella faecalis sp. nov. isolated from swine faeces.</title>
        <authorList>
            <person name="Oh B.S."/>
            <person name="Lee J.H."/>
        </authorList>
    </citation>
    <scope>NUCLEOTIDE SEQUENCE [LARGE SCALE GENOMIC DNA]</scope>
    <source>
        <strain evidence="4 5">AGMB00827</strain>
    </source>
</reference>
<comment type="similarity">
    <text evidence="1">Belongs to the transglycosylase Slt family.</text>
</comment>
<keyword evidence="5" id="KW-1185">Reference proteome</keyword>
<dbReference type="InterPro" id="IPR000189">
    <property type="entry name" value="Transglyc_AS"/>
</dbReference>
<dbReference type="Pfam" id="PF01464">
    <property type="entry name" value="SLT"/>
    <property type="match status" value="1"/>
</dbReference>
<dbReference type="InterPro" id="IPR023346">
    <property type="entry name" value="Lysozyme-like_dom_sf"/>
</dbReference>
<dbReference type="InterPro" id="IPR008258">
    <property type="entry name" value="Transglycosylase_SLT_dom_1"/>
</dbReference>
<keyword evidence="2" id="KW-1133">Transmembrane helix</keyword>
<evidence type="ECO:0000313" key="4">
    <source>
        <dbReference type="EMBL" id="MBY4798302.1"/>
    </source>
</evidence>
<comment type="caution">
    <text evidence="4">The sequence shown here is derived from an EMBL/GenBank/DDBJ whole genome shotgun (WGS) entry which is preliminary data.</text>
</comment>
<keyword evidence="2" id="KW-0472">Membrane</keyword>
<keyword evidence="2" id="KW-0812">Transmembrane</keyword>
<dbReference type="Proteomes" id="UP000700908">
    <property type="component" value="Unassembled WGS sequence"/>
</dbReference>
<dbReference type="Gene3D" id="1.10.530.10">
    <property type="match status" value="1"/>
</dbReference>
<dbReference type="PANTHER" id="PTHR37423:SF2">
    <property type="entry name" value="MEMBRANE-BOUND LYTIC MUREIN TRANSGLYCOSYLASE C"/>
    <property type="match status" value="1"/>
</dbReference>
<dbReference type="CDD" id="cd16896">
    <property type="entry name" value="LT_Slt70-like"/>
    <property type="match status" value="1"/>
</dbReference>
<accession>A0ABS7MM00</accession>
<dbReference type="PANTHER" id="PTHR37423">
    <property type="entry name" value="SOLUBLE LYTIC MUREIN TRANSGLYCOSYLASE-RELATED"/>
    <property type="match status" value="1"/>
</dbReference>
<evidence type="ECO:0000313" key="5">
    <source>
        <dbReference type="Proteomes" id="UP000700908"/>
    </source>
</evidence>
<dbReference type="RefSeq" id="WP_222200021.1">
    <property type="nucleotide sequence ID" value="NZ_JAIMFO010000009.1"/>
</dbReference>
<dbReference type="PROSITE" id="PS00922">
    <property type="entry name" value="TRANSGLYCOSYLASE"/>
    <property type="match status" value="1"/>
</dbReference>
<evidence type="ECO:0000256" key="2">
    <source>
        <dbReference type="SAM" id="Phobius"/>
    </source>
</evidence>
<organism evidence="4 5">
    <name type="scientific">Collinsella ureilytica</name>
    <dbReference type="NCBI Taxonomy" id="2869515"/>
    <lineage>
        <taxon>Bacteria</taxon>
        <taxon>Bacillati</taxon>
        <taxon>Actinomycetota</taxon>
        <taxon>Coriobacteriia</taxon>
        <taxon>Coriobacteriales</taxon>
        <taxon>Coriobacteriaceae</taxon>
        <taxon>Collinsella</taxon>
    </lineage>
</organism>